<dbReference type="SUPFAM" id="SSF74853">
    <property type="entry name" value="Lamin A/C globular tail domain"/>
    <property type="match status" value="1"/>
</dbReference>
<feature type="region of interest" description="Disordered" evidence="2">
    <location>
        <begin position="321"/>
        <end position="375"/>
    </location>
</feature>
<keyword evidence="1" id="KW-0175">Coiled coil</keyword>
<feature type="compositionally biased region" description="Basic and acidic residues" evidence="2">
    <location>
        <begin position="207"/>
        <end position="220"/>
    </location>
</feature>
<evidence type="ECO:0000313" key="4">
    <source>
        <dbReference type="Proteomes" id="UP000694863"/>
    </source>
</evidence>
<dbReference type="InterPro" id="IPR052877">
    <property type="entry name" value="Lamin_tail_domain"/>
</dbReference>
<evidence type="ECO:0000256" key="1">
    <source>
        <dbReference type="SAM" id="Coils"/>
    </source>
</evidence>
<sequence>MDSKAQQDTEEVEEEAHSSLADYQPCGHLGPPAGTSTPRDKQYIKPWSSQVSFPTNLQTDPVSMDPRTLRLLWEQRELEIQALRWVLRGGRDAHYHQILEEVVGIPPERGSRNQERVLQNRVQKLTLELKEQKQQAQLEKEQLQQQLVQTLQTLQKLEEELQAFQKSCLLQLAGSSWVGRILRSQTGSVEVVTAEAVMDTLDTSENENERAPPPKEGFQLKDVDWNSIAQRYPNLQPRPAPHPPAATWSSQSYHRKPLEGHTKSVEWSFPPSASSSSPTSYTCSDTCSSQLSMPSMVQKVTGHPPGECSSFHAQHIRAKENRFRKDQPGRQPADLQKTLGHKPHQADLRPEASPDTSHPPPGLVRDTAPLPAPASHRLAGSGLKIVAVSSRDKFIRILNQSLDETVDLGGFVLQQLVRSFPKGRYRFPAGTVLEPGHHVTVWGVGASSKKHQQASVGGELGRIHSGHGCVTLLLNSKGQVLSEFHTPPSVAPVSPSRVFSDNIDLSIDRFPLAEAPLDTHSHEQPQQPPSQPGSLRRGQARGPQGKLRKPRRDVLPLLSPKKREASGWSECTKAVKPLPSLREVRPSLQDRTSRKEHRVQVCRKGVDCRCPMVALSVQRTAESRYGFRFLSCLPFTVDTCGRL</sequence>
<feature type="region of interest" description="Disordered" evidence="2">
    <location>
        <begin position="517"/>
        <end position="559"/>
    </location>
</feature>
<feature type="region of interest" description="Disordered" evidence="2">
    <location>
        <begin position="1"/>
        <end position="41"/>
    </location>
</feature>
<feature type="domain" description="LTD" evidence="3">
    <location>
        <begin position="372"/>
        <end position="489"/>
    </location>
</feature>
<organism evidence="4 5">
    <name type="scientific">Echinops telfairi</name>
    <name type="common">Lesser hedgehog tenrec</name>
    <dbReference type="NCBI Taxonomy" id="9371"/>
    <lineage>
        <taxon>Eukaryota</taxon>
        <taxon>Metazoa</taxon>
        <taxon>Chordata</taxon>
        <taxon>Craniata</taxon>
        <taxon>Vertebrata</taxon>
        <taxon>Euteleostomi</taxon>
        <taxon>Mammalia</taxon>
        <taxon>Eutheria</taxon>
        <taxon>Afrotheria</taxon>
        <taxon>Tenrecidae</taxon>
        <taxon>Tenrecinae</taxon>
        <taxon>Echinops</taxon>
    </lineage>
</organism>
<evidence type="ECO:0000256" key="2">
    <source>
        <dbReference type="SAM" id="MobiDB-lite"/>
    </source>
</evidence>
<dbReference type="Proteomes" id="UP000694863">
    <property type="component" value="Unplaced"/>
</dbReference>
<proteinExistence type="predicted"/>
<feature type="compositionally biased region" description="Low complexity" evidence="2">
    <location>
        <begin position="268"/>
        <end position="288"/>
    </location>
</feature>
<protein>
    <submittedName>
        <fullName evidence="5">Lamin tail domain-containing protein 2</fullName>
    </submittedName>
</protein>
<dbReference type="PROSITE" id="PS51841">
    <property type="entry name" value="LTD"/>
    <property type="match status" value="1"/>
</dbReference>
<evidence type="ECO:0000259" key="3">
    <source>
        <dbReference type="PROSITE" id="PS51841"/>
    </source>
</evidence>
<evidence type="ECO:0000313" key="5">
    <source>
        <dbReference type="RefSeq" id="XP_004717248.1"/>
    </source>
</evidence>
<name>A0ABM0J8K5_ECHTE</name>
<keyword evidence="4" id="KW-1185">Reference proteome</keyword>
<dbReference type="PANTHER" id="PTHR19956">
    <property type="entry name" value="LAMIN TAIL DOMAIN-CONTAINING PROTEIN 2"/>
    <property type="match status" value="1"/>
</dbReference>
<dbReference type="Gene3D" id="2.60.40.1260">
    <property type="entry name" value="Lamin Tail domain"/>
    <property type="match status" value="1"/>
</dbReference>
<dbReference type="RefSeq" id="XP_004717248.1">
    <property type="nucleotide sequence ID" value="XM_004717191.1"/>
</dbReference>
<feature type="region of interest" description="Disordered" evidence="2">
    <location>
        <begin position="232"/>
        <end position="288"/>
    </location>
</feature>
<reference evidence="5" key="1">
    <citation type="submission" date="2025-08" db="UniProtKB">
        <authorList>
            <consortium name="RefSeq"/>
        </authorList>
    </citation>
    <scope>IDENTIFICATION</scope>
</reference>
<feature type="region of interest" description="Disordered" evidence="2">
    <location>
        <begin position="201"/>
        <end position="220"/>
    </location>
</feature>
<feature type="coiled-coil region" evidence="1">
    <location>
        <begin position="115"/>
        <end position="167"/>
    </location>
</feature>
<gene>
    <name evidence="5" type="primary">LMNTD2</name>
</gene>
<dbReference type="GeneID" id="101646766"/>
<dbReference type="Pfam" id="PF00932">
    <property type="entry name" value="LTD"/>
    <property type="match status" value="1"/>
</dbReference>
<accession>A0ABM0J8K5</accession>
<dbReference type="InterPro" id="IPR001322">
    <property type="entry name" value="Lamin_tail_dom"/>
</dbReference>
<dbReference type="PANTHER" id="PTHR19956:SF5">
    <property type="entry name" value="LAMIN TAIL DOMAIN-CONTAINING PROTEIN 2"/>
    <property type="match status" value="1"/>
</dbReference>
<dbReference type="InterPro" id="IPR036415">
    <property type="entry name" value="Lamin_tail_dom_sf"/>
</dbReference>